<dbReference type="GO" id="GO:0016829">
    <property type="term" value="F:lyase activity"/>
    <property type="evidence" value="ECO:0007669"/>
    <property type="project" value="UniProtKB-ARBA"/>
</dbReference>
<dbReference type="PANTHER" id="PTHR43172">
    <property type="entry name" value="ADENYLOSUCCINATE LYASE"/>
    <property type="match status" value="1"/>
</dbReference>
<evidence type="ECO:0000259" key="2">
    <source>
        <dbReference type="Pfam" id="PF00206"/>
    </source>
</evidence>
<organism evidence="3 4">
    <name type="scientific">Aureimonas pseudogalii</name>
    <dbReference type="NCBI Taxonomy" id="1744844"/>
    <lineage>
        <taxon>Bacteria</taxon>
        <taxon>Pseudomonadati</taxon>
        <taxon>Pseudomonadota</taxon>
        <taxon>Alphaproteobacteria</taxon>
        <taxon>Hyphomicrobiales</taxon>
        <taxon>Aurantimonadaceae</taxon>
        <taxon>Aureimonas</taxon>
    </lineage>
</organism>
<dbReference type="Gene3D" id="1.20.200.10">
    <property type="entry name" value="Fumarase/aspartase (Central domain)"/>
    <property type="match status" value="1"/>
</dbReference>
<dbReference type="Pfam" id="PF00206">
    <property type="entry name" value="Lyase_1"/>
    <property type="match status" value="1"/>
</dbReference>
<comment type="similarity">
    <text evidence="1">Belongs to the class-II fumarase/aspartase family.</text>
</comment>
<feature type="domain" description="Fumarate lyase N-terminal" evidence="2">
    <location>
        <begin position="27"/>
        <end position="287"/>
    </location>
</feature>
<evidence type="ECO:0000313" key="4">
    <source>
        <dbReference type="Proteomes" id="UP000542776"/>
    </source>
</evidence>
<protein>
    <submittedName>
        <fullName evidence="3">3-carboxy-cis,cis-muconate cycloisomerase</fullName>
        <ecNumber evidence="3">5.5.1.2</ecNumber>
    </submittedName>
</protein>
<dbReference type="EMBL" id="JACIEK010000016">
    <property type="protein sequence ID" value="MBB4000193.1"/>
    <property type="molecule type" value="Genomic_DNA"/>
</dbReference>
<dbReference type="NCBIfam" id="NF004631">
    <property type="entry name" value="PRK05975.1"/>
    <property type="match status" value="1"/>
</dbReference>
<dbReference type="Proteomes" id="UP000542776">
    <property type="component" value="Unassembled WGS sequence"/>
</dbReference>
<dbReference type="InterPro" id="IPR008948">
    <property type="entry name" value="L-Aspartase-like"/>
</dbReference>
<dbReference type="PROSITE" id="PS00163">
    <property type="entry name" value="FUMARATE_LYASES"/>
    <property type="match status" value="1"/>
</dbReference>
<proteinExistence type="inferred from homology"/>
<reference evidence="3 4" key="1">
    <citation type="submission" date="2020-08" db="EMBL/GenBank/DDBJ databases">
        <title>Genomic Encyclopedia of Type Strains, Phase IV (KMG-IV): sequencing the most valuable type-strain genomes for metagenomic binning, comparative biology and taxonomic classification.</title>
        <authorList>
            <person name="Goeker M."/>
        </authorList>
    </citation>
    <scope>NUCLEOTIDE SEQUENCE [LARGE SCALE GENOMIC DNA]</scope>
    <source>
        <strain evidence="3 4">DSM 102238</strain>
    </source>
</reference>
<gene>
    <name evidence="3" type="ORF">GGR04_004069</name>
</gene>
<sequence>MIGMPLLSSLAGDAEIAALFAPQAEIEALVRFEIALADAEAEAGLIERDAAAAIATALASFRPDLAALAAGLARDGVVVPDLVRQLREAVDEPHRARVHLGATSQDAIDTALMLRLATLIPLVEARLAGLRARLDEMSADQGDHALMAQTRMQAALPFTVAAKLRTWASPLDGHAARLAALREGLAIQLGGPIGDGSSFGGKAGAVRAALARHLGLADAEPWQSDRTRILDVAQALALVTGTLGKLGQDLALMAQTGIGTVTLTGSGGSSAMAHKQNPVGAEVLVALARFNAGMMGTLHQSMIHENERSGAAWTLEWMVLPPMAEAVGAALRHAAALLDGAVIGCPA</sequence>
<accession>A0A7W6H864</accession>
<evidence type="ECO:0000313" key="3">
    <source>
        <dbReference type="EMBL" id="MBB4000193.1"/>
    </source>
</evidence>
<evidence type="ECO:0000256" key="1">
    <source>
        <dbReference type="ARBA" id="ARBA00034772"/>
    </source>
</evidence>
<dbReference type="SUPFAM" id="SSF48557">
    <property type="entry name" value="L-aspartase-like"/>
    <property type="match status" value="1"/>
</dbReference>
<keyword evidence="4" id="KW-1185">Reference proteome</keyword>
<dbReference type="AlphaFoldDB" id="A0A7W6H864"/>
<dbReference type="GO" id="GO:0047472">
    <property type="term" value="F:3-carboxy-cis,cis-muconate cycloisomerase activity"/>
    <property type="evidence" value="ECO:0007669"/>
    <property type="project" value="UniProtKB-EC"/>
</dbReference>
<dbReference type="PANTHER" id="PTHR43172:SF2">
    <property type="entry name" value="ADENYLOSUCCINATE LYASE C-TERMINAL DOMAIN-CONTAINING PROTEIN"/>
    <property type="match status" value="1"/>
</dbReference>
<comment type="caution">
    <text evidence="3">The sequence shown here is derived from an EMBL/GenBank/DDBJ whole genome shotgun (WGS) entry which is preliminary data.</text>
</comment>
<name>A0A7W6H864_9HYPH</name>
<dbReference type="InterPro" id="IPR022761">
    <property type="entry name" value="Fumarate_lyase_N"/>
</dbReference>
<keyword evidence="3" id="KW-0413">Isomerase</keyword>
<dbReference type="PRINTS" id="PR00149">
    <property type="entry name" value="FUMRATELYASE"/>
</dbReference>
<dbReference type="EC" id="5.5.1.2" evidence="3"/>
<dbReference type="InterPro" id="IPR000362">
    <property type="entry name" value="Fumarate_lyase_fam"/>
</dbReference>
<dbReference type="InterPro" id="IPR020557">
    <property type="entry name" value="Fumarate_lyase_CS"/>
</dbReference>
<dbReference type="PRINTS" id="PR00145">
    <property type="entry name" value="ARGSUCLYASE"/>
</dbReference>